<sequence length="87" mass="8869">MAKDSNPQEPQPSVRKARNEKGGSEAERRPEQQSGMKDPLEAPPADHGEEGGGDPAAGAQQDATGSGGEIRPSGPDGGHRSGREGGL</sequence>
<comment type="caution">
    <text evidence="2">The sequence shown here is derived from an EMBL/GenBank/DDBJ whole genome shotgun (WGS) entry which is preliminary data.</text>
</comment>
<protein>
    <submittedName>
        <fullName evidence="2">Uncharacterized protein</fullName>
    </submittedName>
</protein>
<feature type="compositionally biased region" description="Basic and acidic residues" evidence="1">
    <location>
        <begin position="17"/>
        <end position="31"/>
    </location>
</feature>
<gene>
    <name evidence="2" type="ORF">EDD31_0239</name>
</gene>
<dbReference type="RefSeq" id="WP_123302554.1">
    <property type="nucleotide sequence ID" value="NZ_RKHK01000001.1"/>
</dbReference>
<organism evidence="2 3">
    <name type="scientific">Bogoriella caseilytica</name>
    <dbReference type="NCBI Taxonomy" id="56055"/>
    <lineage>
        <taxon>Bacteria</taxon>
        <taxon>Bacillati</taxon>
        <taxon>Actinomycetota</taxon>
        <taxon>Actinomycetes</taxon>
        <taxon>Micrococcales</taxon>
        <taxon>Bogoriellaceae</taxon>
        <taxon>Bogoriella</taxon>
    </lineage>
</organism>
<evidence type="ECO:0000256" key="1">
    <source>
        <dbReference type="SAM" id="MobiDB-lite"/>
    </source>
</evidence>
<feature type="compositionally biased region" description="Basic and acidic residues" evidence="1">
    <location>
        <begin position="38"/>
        <end position="50"/>
    </location>
</feature>
<dbReference type="Proteomes" id="UP000280668">
    <property type="component" value="Unassembled WGS sequence"/>
</dbReference>
<dbReference type="AlphaFoldDB" id="A0A3N2B9G8"/>
<accession>A0A3N2B9G8</accession>
<feature type="compositionally biased region" description="Basic and acidic residues" evidence="1">
    <location>
        <begin position="77"/>
        <end position="87"/>
    </location>
</feature>
<reference evidence="2 3" key="1">
    <citation type="submission" date="2018-11" db="EMBL/GenBank/DDBJ databases">
        <title>Sequencing the genomes of 1000 actinobacteria strains.</title>
        <authorList>
            <person name="Klenk H.-P."/>
        </authorList>
    </citation>
    <scope>NUCLEOTIDE SEQUENCE [LARGE SCALE GENOMIC DNA]</scope>
    <source>
        <strain evidence="2 3">DSM 11294</strain>
    </source>
</reference>
<keyword evidence="3" id="KW-1185">Reference proteome</keyword>
<evidence type="ECO:0000313" key="2">
    <source>
        <dbReference type="EMBL" id="ROR71900.1"/>
    </source>
</evidence>
<proteinExistence type="predicted"/>
<name>A0A3N2B9G8_9MICO</name>
<evidence type="ECO:0000313" key="3">
    <source>
        <dbReference type="Proteomes" id="UP000280668"/>
    </source>
</evidence>
<feature type="region of interest" description="Disordered" evidence="1">
    <location>
        <begin position="1"/>
        <end position="87"/>
    </location>
</feature>
<dbReference type="EMBL" id="RKHK01000001">
    <property type="protein sequence ID" value="ROR71900.1"/>
    <property type="molecule type" value="Genomic_DNA"/>
</dbReference>